<protein>
    <recommendedName>
        <fullName evidence="9">TIGR00374 family protein</fullName>
    </recommendedName>
</protein>
<evidence type="ECO:0000256" key="4">
    <source>
        <dbReference type="ARBA" id="ARBA00022989"/>
    </source>
</evidence>
<keyword evidence="4 6" id="KW-1133">Transmembrane helix</keyword>
<name>A0ABX2TL62_9PROT</name>
<dbReference type="Pfam" id="PF03706">
    <property type="entry name" value="LPG_synthase_TM"/>
    <property type="match status" value="1"/>
</dbReference>
<dbReference type="NCBIfam" id="TIGR03476">
    <property type="entry name" value="HpnL"/>
    <property type="match status" value="1"/>
</dbReference>
<sequence length="332" mass="34854">MTMRWSLWLLGLGGFAAAVWMVVDIGAGDVASALAAIGWGALLVLAFRALPLWFDAAGWRVLFARGARPPMGVTWWVRWISESVNALLPVAQIGGEVVRAHLISRSSVVPRPAIGTGEAAATVIVDMTTGLIATALFSLTGLLLLLGRHADVGVTGAVWWALGGLALMTGGFVAAQRSGLVTRAVRAVAVRLARGRAGAFVAEMNTLDRAFERMWADHGAILASAGWRFASFLAGAAEVWLVLLLLGHPIGWDDALMLEALSTAARSAAFAIPGGLGVQEGSLLVLGQLIGLDAPTALALALVKRLREVVTGLPALALWWWVGTRSPAPREP</sequence>
<organism evidence="7 8">
    <name type="scientific">Azospirillum oleiclasticum</name>
    <dbReference type="NCBI Taxonomy" id="2735135"/>
    <lineage>
        <taxon>Bacteria</taxon>
        <taxon>Pseudomonadati</taxon>
        <taxon>Pseudomonadota</taxon>
        <taxon>Alphaproteobacteria</taxon>
        <taxon>Rhodospirillales</taxon>
        <taxon>Azospirillaceae</taxon>
        <taxon>Azospirillum</taxon>
    </lineage>
</organism>
<evidence type="ECO:0000313" key="7">
    <source>
        <dbReference type="EMBL" id="NYZ23375.1"/>
    </source>
</evidence>
<keyword evidence="3 6" id="KW-0812">Transmembrane</keyword>
<gene>
    <name evidence="7" type="ORF">HND93_27055</name>
</gene>
<evidence type="ECO:0000256" key="6">
    <source>
        <dbReference type="SAM" id="Phobius"/>
    </source>
</evidence>
<evidence type="ECO:0000256" key="5">
    <source>
        <dbReference type="ARBA" id="ARBA00023136"/>
    </source>
</evidence>
<keyword evidence="5 6" id="KW-0472">Membrane</keyword>
<feature type="transmembrane region" description="Helical" evidence="6">
    <location>
        <begin position="31"/>
        <end position="50"/>
    </location>
</feature>
<evidence type="ECO:0000313" key="8">
    <source>
        <dbReference type="Proteomes" id="UP000584642"/>
    </source>
</evidence>
<evidence type="ECO:0000256" key="1">
    <source>
        <dbReference type="ARBA" id="ARBA00004651"/>
    </source>
</evidence>
<feature type="transmembrane region" description="Helical" evidence="6">
    <location>
        <begin position="119"/>
        <end position="145"/>
    </location>
</feature>
<feature type="transmembrane region" description="Helical" evidence="6">
    <location>
        <begin position="229"/>
        <end position="250"/>
    </location>
</feature>
<accession>A0ABX2TL62</accession>
<comment type="subcellular location">
    <subcellularLocation>
        <location evidence="1">Cell membrane</location>
        <topology evidence="1">Multi-pass membrane protein</topology>
    </subcellularLocation>
</comment>
<reference evidence="7 8" key="1">
    <citation type="submission" date="2020-05" db="EMBL/GenBank/DDBJ databases">
        <title>Azospirillum oleiclasticum sp. nov, a nitrogen-fixing and heavy crude oil-emulsifying bacterium isolated from the crude oil of Yumen Oilfield.</title>
        <authorList>
            <person name="Wu D."/>
            <person name="Cai M."/>
            <person name="Zhang X."/>
        </authorList>
    </citation>
    <scope>NUCLEOTIDE SEQUENCE [LARGE SCALE GENOMIC DNA]</scope>
    <source>
        <strain evidence="7 8">ROY-1-1-2</strain>
    </source>
</reference>
<proteinExistence type="predicted"/>
<evidence type="ECO:0000256" key="3">
    <source>
        <dbReference type="ARBA" id="ARBA00022692"/>
    </source>
</evidence>
<comment type="caution">
    <text evidence="7">The sequence shown here is derived from an EMBL/GenBank/DDBJ whole genome shotgun (WGS) entry which is preliminary data.</text>
</comment>
<dbReference type="PANTHER" id="PTHR40277:SF1">
    <property type="entry name" value="BLL5419 PROTEIN"/>
    <property type="match status" value="1"/>
</dbReference>
<evidence type="ECO:0008006" key="9">
    <source>
        <dbReference type="Google" id="ProtNLM"/>
    </source>
</evidence>
<dbReference type="PANTHER" id="PTHR40277">
    <property type="entry name" value="BLL5419 PROTEIN"/>
    <property type="match status" value="1"/>
</dbReference>
<dbReference type="EMBL" id="JABFDB010000027">
    <property type="protein sequence ID" value="NYZ23375.1"/>
    <property type="molecule type" value="Genomic_DNA"/>
</dbReference>
<feature type="transmembrane region" description="Helical" evidence="6">
    <location>
        <begin position="157"/>
        <end position="175"/>
    </location>
</feature>
<dbReference type="Proteomes" id="UP000584642">
    <property type="component" value="Unassembled WGS sequence"/>
</dbReference>
<evidence type="ECO:0000256" key="2">
    <source>
        <dbReference type="ARBA" id="ARBA00022475"/>
    </source>
</evidence>
<keyword evidence="2" id="KW-1003">Cell membrane</keyword>
<dbReference type="InterPro" id="IPR022791">
    <property type="entry name" value="L-PG_synthase/AglD"/>
</dbReference>
<keyword evidence="8" id="KW-1185">Reference proteome</keyword>